<dbReference type="EMBL" id="JAPTGD010000002">
    <property type="protein sequence ID" value="MDU9694058.1"/>
    <property type="molecule type" value="Genomic_DNA"/>
</dbReference>
<gene>
    <name evidence="2" type="ORF">O0Q50_23020</name>
</gene>
<organism evidence="2 3">
    <name type="scientific">Priestia aryabhattai</name>
    <name type="common">Bacillus aryabhattai</name>
    <dbReference type="NCBI Taxonomy" id="412384"/>
    <lineage>
        <taxon>Bacteria</taxon>
        <taxon>Bacillati</taxon>
        <taxon>Bacillota</taxon>
        <taxon>Bacilli</taxon>
        <taxon>Bacillales</taxon>
        <taxon>Bacillaceae</taxon>
        <taxon>Priestia</taxon>
    </lineage>
</organism>
<proteinExistence type="predicted"/>
<feature type="compositionally biased region" description="Polar residues" evidence="1">
    <location>
        <begin position="8"/>
        <end position="20"/>
    </location>
</feature>
<dbReference type="Proteomes" id="UP001269400">
    <property type="component" value="Unassembled WGS sequence"/>
</dbReference>
<evidence type="ECO:0000256" key="1">
    <source>
        <dbReference type="SAM" id="MobiDB-lite"/>
    </source>
</evidence>
<dbReference type="RefSeq" id="WP_316911274.1">
    <property type="nucleotide sequence ID" value="NZ_JAPTGD010000002.1"/>
</dbReference>
<protein>
    <submittedName>
        <fullName evidence="2">Uncharacterized protein</fullName>
    </submittedName>
</protein>
<reference evidence="2" key="1">
    <citation type="journal article" date="2022" name="J Environ Chem Eng">
        <title>Biodegradation of petroleum oil using a constructed nonpathogenic and heavy metal-tolerant bacterial consortium isolated from marine sponges.</title>
        <authorList>
            <person name="Dechsakulwatana C."/>
            <person name="Rungsihiranrut A."/>
            <person name="Muangchinda C."/>
            <person name="Ningthoujam R."/>
            <person name="Klankeo P."/>
            <person name="Pinyakong O."/>
        </authorList>
    </citation>
    <scope>NUCLEOTIDE SEQUENCE</scope>
    <source>
        <strain evidence="2">TL01-2</strain>
    </source>
</reference>
<sequence length="150" mass="15965">MGTFLDGRTSQNASKANSINVPTSPSQVLWGQVGLDVGAANPSLPIRIQFEGTITLRLNVGALNPTNTLEIRVVRGANASDPIVYTAQKVLKTVDENSPEMLTFVGSDYNPPKGTGFLIYTVFVRNITGSNESDVVRVGPESFNVLAVGN</sequence>
<evidence type="ECO:0000313" key="2">
    <source>
        <dbReference type="EMBL" id="MDU9694058.1"/>
    </source>
</evidence>
<reference evidence="2" key="2">
    <citation type="submission" date="2022-12" db="EMBL/GenBank/DDBJ databases">
        <authorList>
            <person name="Dechsakulwatana C."/>
            <person name="Rungsihiranrut A."/>
            <person name="Muangchinda C."/>
            <person name="Ningthoujam R."/>
            <person name="Klankeo P."/>
            <person name="Pinyakong O."/>
        </authorList>
    </citation>
    <scope>NUCLEOTIDE SEQUENCE</scope>
    <source>
        <strain evidence="2">TL01-2</strain>
    </source>
</reference>
<name>A0AAX6NDT6_PRIAR</name>
<evidence type="ECO:0000313" key="3">
    <source>
        <dbReference type="Proteomes" id="UP001269400"/>
    </source>
</evidence>
<accession>A0AAX6NDT6</accession>
<feature type="region of interest" description="Disordered" evidence="1">
    <location>
        <begin position="1"/>
        <end position="20"/>
    </location>
</feature>
<dbReference type="AlphaFoldDB" id="A0AAX6NDT6"/>
<comment type="caution">
    <text evidence="2">The sequence shown here is derived from an EMBL/GenBank/DDBJ whole genome shotgun (WGS) entry which is preliminary data.</text>
</comment>